<reference evidence="9" key="1">
    <citation type="submission" date="2025-08" db="UniProtKB">
        <authorList>
            <consortium name="RefSeq"/>
        </authorList>
    </citation>
    <scope>IDENTIFICATION</scope>
</reference>
<dbReference type="GO" id="GO:0005794">
    <property type="term" value="C:Golgi apparatus"/>
    <property type="evidence" value="ECO:0007669"/>
    <property type="project" value="TreeGrafter"/>
</dbReference>
<keyword evidence="2" id="KW-0813">Transport</keyword>
<dbReference type="CTD" id="35362"/>
<dbReference type="InterPro" id="IPR001747">
    <property type="entry name" value="Vitellogenin_N"/>
</dbReference>
<evidence type="ECO:0000256" key="3">
    <source>
        <dbReference type="ARBA" id="ARBA00022729"/>
    </source>
</evidence>
<protein>
    <submittedName>
        <fullName evidence="9">Microsomal triglyceride transfer protein large subunit isoform X1</fullName>
    </submittedName>
</protein>
<accession>A0A6I9VRR7</accession>
<dbReference type="GeneID" id="105423526"/>
<dbReference type="InterPro" id="IPR015816">
    <property type="entry name" value="Vitellinogen_b-sht_N"/>
</dbReference>
<feature type="signal peptide" evidence="6">
    <location>
        <begin position="1"/>
        <end position="27"/>
    </location>
</feature>
<sequence length="895" mass="99019">MDGRLRETARMLVVCLVYLLTLLGSYCRMAPAVAGGTKGWEIGNGHRYNLMNTLIFREAAPSKSGGDVGFRLTGELDITALWQDSNDPNIFLLKFELLSPQLWIKSRRAPEPEGFVEHSSKVEEVAEKPFFVVWRHGDVEAVYMDPAESASSANLKRGLASLFQYRTLDDEVRQRDASGLCNVAYVTSGDNVIEKLKTACVHSTLPPPRQHPNPVFAVKLKSYRNSTYVLTQSLLPEHVLDYELHRMTLVSKSDVGTNVVSERMLKQTGSEALSATVVQADSARHAVMLLKPEYKEAQIELQPVSAICPDAGCPTIDQAIEEYREALTTSALGTAKSASAFLKLLPLVRTASPEELHKILKAPRYRQMKMQLLDVFGAASTLPAHQAAMKILRQDETGDETERYLWALSLSPTPHIDVVKDVLKRSEETMQNDKVSETYALAAGAMAWHYGSATMIEKSRVSLELGLETCTSEECKIKFLRGLRNLKSPAAISTLLVHALSDSKAVSVAAWRALLALPREAVTDELKDAARRVFYQIGGPRRDSSARTIALDILLENEPSEQVLRDFVEYLSGNDPAYEVRKYLNQRLEQIAERNARFAEYLSTYANANATINNYHVQAQRGLSTAFTRNFLRSPNVNGSLVTIQEVYSGLLKRGIVDVVLESNEQRQAMFSLGLFASGLGSFVSSQDEGAEADDDVATAGMEIDLLGVGIRPFVFFSGQGELMGHVWSGTASERTPAFQALASLYSHSEYVPLGSGFVAEVDVQGAVSFDLAGQIQLSLWSRNAQSLVEMDAGVMIHGGTRVHTSFVQSKSEFTLAMEPKLELSTDVDFSGPVSLCMRLSQPVTTVKHQVYKIERIPGSRHRLRKTQWSKVHSPGRSYRLNQKNNEMCAKFAFS</sequence>
<proteinExistence type="predicted"/>
<dbReference type="GO" id="GO:0005783">
    <property type="term" value="C:endoplasmic reticulum"/>
    <property type="evidence" value="ECO:0007669"/>
    <property type="project" value="UniProtKB-SubCell"/>
</dbReference>
<dbReference type="AlphaFoldDB" id="A0A6I9VRR7"/>
<dbReference type="InterPro" id="IPR045811">
    <property type="entry name" value="MTP_lip-bd"/>
</dbReference>
<dbReference type="GO" id="GO:0016323">
    <property type="term" value="C:basolateral plasma membrane"/>
    <property type="evidence" value="ECO:0007669"/>
    <property type="project" value="TreeGrafter"/>
</dbReference>
<dbReference type="SUPFAM" id="SSF56968">
    <property type="entry name" value="Lipovitellin-phosvitin complex, beta-sheet shell regions"/>
    <property type="match status" value="1"/>
</dbReference>
<evidence type="ECO:0000256" key="1">
    <source>
        <dbReference type="ARBA" id="ARBA00004240"/>
    </source>
</evidence>
<feature type="chain" id="PRO_5026955136" evidence="6">
    <location>
        <begin position="28"/>
        <end position="895"/>
    </location>
</feature>
<comment type="caution">
    <text evidence="5">Lacks conserved residue(s) required for the propagation of feature annotation.</text>
</comment>
<dbReference type="InterPro" id="IPR011030">
    <property type="entry name" value="Lipovitellin_superhlx_dom"/>
</dbReference>
<name>A0A6I9VRR7_9HYME</name>
<dbReference type="OrthoDB" id="5865932at2759"/>
<evidence type="ECO:0000313" key="8">
    <source>
        <dbReference type="Proteomes" id="UP000504615"/>
    </source>
</evidence>
<dbReference type="GO" id="GO:0042157">
    <property type="term" value="P:lipoprotein metabolic process"/>
    <property type="evidence" value="ECO:0007669"/>
    <property type="project" value="TreeGrafter"/>
</dbReference>
<dbReference type="Proteomes" id="UP000504615">
    <property type="component" value="Unplaced"/>
</dbReference>
<feature type="domain" description="Vitellogenin" evidence="7">
    <location>
        <begin position="40"/>
        <end position="661"/>
    </location>
</feature>
<dbReference type="InterPro" id="IPR039988">
    <property type="entry name" value="MTTP"/>
</dbReference>
<dbReference type="Gene3D" id="1.25.10.20">
    <property type="entry name" value="Vitellinogen, superhelical"/>
    <property type="match status" value="1"/>
</dbReference>
<keyword evidence="4" id="KW-0256">Endoplasmic reticulum</keyword>
<dbReference type="GO" id="GO:0008289">
    <property type="term" value="F:lipid binding"/>
    <property type="evidence" value="ECO:0007669"/>
    <property type="project" value="InterPro"/>
</dbReference>
<dbReference type="SUPFAM" id="SSF48431">
    <property type="entry name" value="Lipovitellin-phosvitin complex, superhelical domain"/>
    <property type="match status" value="1"/>
</dbReference>
<dbReference type="PANTHER" id="PTHR13024:SF0">
    <property type="entry name" value="MICROSOMAL TRIACYLGLYCEROL TRANSFER PROTEIN"/>
    <property type="match status" value="1"/>
</dbReference>
<evidence type="ECO:0000259" key="7">
    <source>
        <dbReference type="PROSITE" id="PS51211"/>
    </source>
</evidence>
<dbReference type="Pfam" id="PF01347">
    <property type="entry name" value="Vitellogenin_N"/>
    <property type="match status" value="1"/>
</dbReference>
<evidence type="ECO:0000256" key="6">
    <source>
        <dbReference type="SAM" id="SignalP"/>
    </source>
</evidence>
<dbReference type="GO" id="GO:0005548">
    <property type="term" value="F:phospholipid transporter activity"/>
    <property type="evidence" value="ECO:0007669"/>
    <property type="project" value="InterPro"/>
</dbReference>
<keyword evidence="3 6" id="KW-0732">Signal</keyword>
<keyword evidence="8" id="KW-1185">Reference proteome</keyword>
<dbReference type="RefSeq" id="XP_011631595.2">
    <property type="nucleotide sequence ID" value="XM_011633293.2"/>
</dbReference>
<dbReference type="SMART" id="SM00638">
    <property type="entry name" value="LPD_N"/>
    <property type="match status" value="1"/>
</dbReference>
<gene>
    <name evidence="9" type="primary">LOC105423526</name>
</gene>
<dbReference type="PANTHER" id="PTHR13024">
    <property type="entry name" value="MICROSOMAL TRIGLYCERIDE TRANSFER PROTEIN, LARGE SUBUNIT"/>
    <property type="match status" value="1"/>
</dbReference>
<organism evidence="8 9">
    <name type="scientific">Pogonomyrmex barbatus</name>
    <name type="common">red harvester ant</name>
    <dbReference type="NCBI Taxonomy" id="144034"/>
    <lineage>
        <taxon>Eukaryota</taxon>
        <taxon>Metazoa</taxon>
        <taxon>Ecdysozoa</taxon>
        <taxon>Arthropoda</taxon>
        <taxon>Hexapoda</taxon>
        <taxon>Insecta</taxon>
        <taxon>Pterygota</taxon>
        <taxon>Neoptera</taxon>
        <taxon>Endopterygota</taxon>
        <taxon>Hymenoptera</taxon>
        <taxon>Apocrita</taxon>
        <taxon>Aculeata</taxon>
        <taxon>Formicoidea</taxon>
        <taxon>Formicidae</taxon>
        <taxon>Myrmicinae</taxon>
        <taxon>Pogonomyrmex</taxon>
    </lineage>
</organism>
<evidence type="ECO:0000313" key="9">
    <source>
        <dbReference type="RefSeq" id="XP_011631595.2"/>
    </source>
</evidence>
<evidence type="ECO:0000256" key="4">
    <source>
        <dbReference type="ARBA" id="ARBA00022824"/>
    </source>
</evidence>
<dbReference type="Pfam" id="PF19444">
    <property type="entry name" value="MTP_lip_bd"/>
    <property type="match status" value="1"/>
</dbReference>
<dbReference type="InterPro" id="IPR015819">
    <property type="entry name" value="Lipid_transp_b-sht_shell"/>
</dbReference>
<dbReference type="Gene3D" id="2.30.230.10">
    <property type="entry name" value="Lipovitellin, beta-sheet shell regions, chain A"/>
    <property type="match status" value="1"/>
</dbReference>
<comment type="subcellular location">
    <subcellularLocation>
        <location evidence="1">Endoplasmic reticulum</location>
    </subcellularLocation>
</comment>
<dbReference type="PROSITE" id="PS51211">
    <property type="entry name" value="VITELLOGENIN"/>
    <property type="match status" value="1"/>
</dbReference>
<evidence type="ECO:0000256" key="5">
    <source>
        <dbReference type="PROSITE-ProRule" id="PRU00557"/>
    </source>
</evidence>
<evidence type="ECO:0000256" key="2">
    <source>
        <dbReference type="ARBA" id="ARBA00022448"/>
    </source>
</evidence>